<accession>A0A2H3DJQ9</accession>
<keyword evidence="3" id="KW-1185">Reference proteome</keyword>
<evidence type="ECO:0000313" key="3">
    <source>
        <dbReference type="Proteomes" id="UP000217790"/>
    </source>
</evidence>
<evidence type="ECO:0000256" key="1">
    <source>
        <dbReference type="SAM" id="MobiDB-lite"/>
    </source>
</evidence>
<organism evidence="2 3">
    <name type="scientific">Armillaria gallica</name>
    <name type="common">Bulbous honey fungus</name>
    <name type="synonym">Armillaria bulbosa</name>
    <dbReference type="NCBI Taxonomy" id="47427"/>
    <lineage>
        <taxon>Eukaryota</taxon>
        <taxon>Fungi</taxon>
        <taxon>Dikarya</taxon>
        <taxon>Basidiomycota</taxon>
        <taxon>Agaricomycotina</taxon>
        <taxon>Agaricomycetes</taxon>
        <taxon>Agaricomycetidae</taxon>
        <taxon>Agaricales</taxon>
        <taxon>Marasmiineae</taxon>
        <taxon>Physalacriaceae</taxon>
        <taxon>Armillaria</taxon>
    </lineage>
</organism>
<proteinExistence type="predicted"/>
<dbReference type="InParanoid" id="A0A2H3DJQ9"/>
<name>A0A2H3DJQ9_ARMGA</name>
<dbReference type="AlphaFoldDB" id="A0A2H3DJQ9"/>
<dbReference type="Proteomes" id="UP000217790">
    <property type="component" value="Unassembled WGS sequence"/>
</dbReference>
<reference evidence="3" key="1">
    <citation type="journal article" date="2017" name="Nat. Ecol. Evol.">
        <title>Genome expansion and lineage-specific genetic innovations in the forest pathogenic fungi Armillaria.</title>
        <authorList>
            <person name="Sipos G."/>
            <person name="Prasanna A.N."/>
            <person name="Walter M.C."/>
            <person name="O'Connor E."/>
            <person name="Balint B."/>
            <person name="Krizsan K."/>
            <person name="Kiss B."/>
            <person name="Hess J."/>
            <person name="Varga T."/>
            <person name="Slot J."/>
            <person name="Riley R."/>
            <person name="Boka B."/>
            <person name="Rigling D."/>
            <person name="Barry K."/>
            <person name="Lee J."/>
            <person name="Mihaltcheva S."/>
            <person name="LaButti K."/>
            <person name="Lipzen A."/>
            <person name="Waldron R."/>
            <person name="Moloney N.M."/>
            <person name="Sperisen C."/>
            <person name="Kredics L."/>
            <person name="Vagvoelgyi C."/>
            <person name="Patrignani A."/>
            <person name="Fitzpatrick D."/>
            <person name="Nagy I."/>
            <person name="Doyle S."/>
            <person name="Anderson J.B."/>
            <person name="Grigoriev I.V."/>
            <person name="Gueldener U."/>
            <person name="Muensterkoetter M."/>
            <person name="Nagy L.G."/>
        </authorList>
    </citation>
    <scope>NUCLEOTIDE SEQUENCE [LARGE SCALE GENOMIC DNA]</scope>
    <source>
        <strain evidence="3">Ar21-2</strain>
    </source>
</reference>
<evidence type="ECO:0000313" key="2">
    <source>
        <dbReference type="EMBL" id="PBK91722.1"/>
    </source>
</evidence>
<dbReference type="EMBL" id="KZ293661">
    <property type="protein sequence ID" value="PBK91722.1"/>
    <property type="molecule type" value="Genomic_DNA"/>
</dbReference>
<gene>
    <name evidence="2" type="ORF">ARMGADRAFT_216175</name>
</gene>
<protein>
    <submittedName>
        <fullName evidence="2">Uncharacterized protein</fullName>
    </submittedName>
</protein>
<feature type="region of interest" description="Disordered" evidence="1">
    <location>
        <begin position="40"/>
        <end position="102"/>
    </location>
</feature>
<feature type="region of interest" description="Disordered" evidence="1">
    <location>
        <begin position="1"/>
        <end position="22"/>
    </location>
</feature>
<sequence>MSDNAHIQAPSAGTVDGVSTPPVGPQLLLSNLVPAGHPTPLSTTVCDGDTGVTRFPNAPHSPANPETVPRTPLTDAGSTGQRSPHCADPRGQNDSSATLPDARARPRRKFMGWVNDITSLLICVGRVFSCVDDIDNMEDIGNSDDVMSRVFSSS</sequence>